<dbReference type="Pfam" id="PF20901">
    <property type="entry name" value="Sf6_terminase"/>
    <property type="match status" value="1"/>
</dbReference>
<dbReference type="RefSeq" id="WP_085882416.1">
    <property type="nucleotide sequence ID" value="NZ_FWFR01000001.1"/>
</dbReference>
<evidence type="ECO:0000256" key="1">
    <source>
        <dbReference type="SAM" id="MobiDB-lite"/>
    </source>
</evidence>
<evidence type="ECO:0008006" key="4">
    <source>
        <dbReference type="Google" id="ProtNLM"/>
    </source>
</evidence>
<protein>
    <recommendedName>
        <fullName evidence="4">Terminase small subunit protein</fullName>
    </recommendedName>
</protein>
<dbReference type="Proteomes" id="UP000193200">
    <property type="component" value="Unassembled WGS sequence"/>
</dbReference>
<dbReference type="Gene3D" id="1.10.10.60">
    <property type="entry name" value="Homeodomain-like"/>
    <property type="match status" value="1"/>
</dbReference>
<organism evidence="2 3">
    <name type="scientific">Oceanibacterium hippocampi</name>
    <dbReference type="NCBI Taxonomy" id="745714"/>
    <lineage>
        <taxon>Bacteria</taxon>
        <taxon>Pseudomonadati</taxon>
        <taxon>Pseudomonadota</taxon>
        <taxon>Alphaproteobacteria</taxon>
        <taxon>Sneathiellales</taxon>
        <taxon>Sneathiellaceae</taxon>
        <taxon>Oceanibacterium</taxon>
    </lineage>
</organism>
<dbReference type="EMBL" id="FWFR01000001">
    <property type="protein sequence ID" value="SLN31941.1"/>
    <property type="molecule type" value="Genomic_DNA"/>
</dbReference>
<dbReference type="FunCoup" id="A0A1Y5S3M2">
    <property type="interactions" value="5"/>
</dbReference>
<dbReference type="InterPro" id="IPR048683">
    <property type="entry name" value="Sf6_terminase"/>
</dbReference>
<accession>A0A1Y5S3M2</accession>
<proteinExistence type="predicted"/>
<dbReference type="AlphaFoldDB" id="A0A1Y5S3M2"/>
<sequence>MTDRPTRRPSGRYNGRLALEICARLADGISLRRIAADPAMPARSTIWRWLAEKPEFAAAYRRARAADAERLADEILEIADDGGDDYVLGAKGGALPNTEHLQRSKLRIDTRKWLIARRSADATQAQGDANDDDRGGAGDAGVTLYLPDNERD</sequence>
<keyword evidence="3" id="KW-1185">Reference proteome</keyword>
<evidence type="ECO:0000313" key="3">
    <source>
        <dbReference type="Proteomes" id="UP000193200"/>
    </source>
</evidence>
<gene>
    <name evidence="2" type="ORF">OCH7691_01162</name>
</gene>
<evidence type="ECO:0000313" key="2">
    <source>
        <dbReference type="EMBL" id="SLN31941.1"/>
    </source>
</evidence>
<reference evidence="2 3" key="1">
    <citation type="submission" date="2017-03" db="EMBL/GenBank/DDBJ databases">
        <authorList>
            <person name="Afonso C.L."/>
            <person name="Miller P.J."/>
            <person name="Scott M.A."/>
            <person name="Spackman E."/>
            <person name="Goraichik I."/>
            <person name="Dimitrov K.M."/>
            <person name="Suarez D.L."/>
            <person name="Swayne D.E."/>
        </authorList>
    </citation>
    <scope>NUCLEOTIDE SEQUENCE [LARGE SCALE GENOMIC DNA]</scope>
    <source>
        <strain evidence="2 3">CECT 7691</strain>
    </source>
</reference>
<dbReference type="InParanoid" id="A0A1Y5S3M2"/>
<dbReference type="OrthoDB" id="7573036at2"/>
<name>A0A1Y5S3M2_9PROT</name>
<feature type="region of interest" description="Disordered" evidence="1">
    <location>
        <begin position="119"/>
        <end position="152"/>
    </location>
</feature>